<organism evidence="2 3">
    <name type="scientific">Novispirillum itersonii</name>
    <name type="common">Aquaspirillum itersonii</name>
    <dbReference type="NCBI Taxonomy" id="189"/>
    <lineage>
        <taxon>Bacteria</taxon>
        <taxon>Pseudomonadati</taxon>
        <taxon>Pseudomonadota</taxon>
        <taxon>Alphaproteobacteria</taxon>
        <taxon>Rhodospirillales</taxon>
        <taxon>Novispirillaceae</taxon>
        <taxon>Novispirillum</taxon>
    </lineage>
</organism>
<dbReference type="EMBL" id="JACIIX010000001">
    <property type="protein sequence ID" value="MBB6208769.1"/>
    <property type="molecule type" value="Genomic_DNA"/>
</dbReference>
<evidence type="ECO:0000313" key="2">
    <source>
        <dbReference type="EMBL" id="MBB6208769.1"/>
    </source>
</evidence>
<protein>
    <submittedName>
        <fullName evidence="2">Uncharacterized protein</fullName>
    </submittedName>
</protein>
<proteinExistence type="predicted"/>
<feature type="transmembrane region" description="Helical" evidence="1">
    <location>
        <begin position="64"/>
        <end position="91"/>
    </location>
</feature>
<sequence>MSNPKGRTKEENVREIRRLHDMYNRLPPDKQKAMRPHMQARIDKLNAAIAGIERKAGKSPVVGIIQGVLLATLVGLIALGAGFFGVSYLMAK</sequence>
<keyword evidence="3" id="KW-1185">Reference proteome</keyword>
<accession>A0A7W9ZEF9</accession>
<gene>
    <name evidence="2" type="ORF">FHS48_000150</name>
</gene>
<name>A0A7W9ZEF9_NOVIT</name>
<keyword evidence="1" id="KW-0812">Transmembrane</keyword>
<keyword evidence="1" id="KW-0472">Membrane</keyword>
<dbReference type="Proteomes" id="UP000544872">
    <property type="component" value="Unassembled WGS sequence"/>
</dbReference>
<reference evidence="2 3" key="1">
    <citation type="submission" date="2020-08" db="EMBL/GenBank/DDBJ databases">
        <title>Genomic Encyclopedia of Type Strains, Phase IV (KMG-IV): sequencing the most valuable type-strain genomes for metagenomic binning, comparative biology and taxonomic classification.</title>
        <authorList>
            <person name="Goeker M."/>
        </authorList>
    </citation>
    <scope>NUCLEOTIDE SEQUENCE [LARGE SCALE GENOMIC DNA]</scope>
    <source>
        <strain evidence="2 3">DSM 11590</strain>
    </source>
</reference>
<keyword evidence="1" id="KW-1133">Transmembrane helix</keyword>
<dbReference type="RefSeq" id="WP_184260105.1">
    <property type="nucleotide sequence ID" value="NZ_JACIIX010000001.1"/>
</dbReference>
<dbReference type="AlphaFoldDB" id="A0A7W9ZEF9"/>
<evidence type="ECO:0000256" key="1">
    <source>
        <dbReference type="SAM" id="Phobius"/>
    </source>
</evidence>
<comment type="caution">
    <text evidence="2">The sequence shown here is derived from an EMBL/GenBank/DDBJ whole genome shotgun (WGS) entry which is preliminary data.</text>
</comment>
<evidence type="ECO:0000313" key="3">
    <source>
        <dbReference type="Proteomes" id="UP000544872"/>
    </source>
</evidence>